<organism evidence="2 3">
    <name type="scientific">Microvirga terricola</name>
    <dbReference type="NCBI Taxonomy" id="2719797"/>
    <lineage>
        <taxon>Bacteria</taxon>
        <taxon>Pseudomonadati</taxon>
        <taxon>Pseudomonadota</taxon>
        <taxon>Alphaproteobacteria</taxon>
        <taxon>Hyphomicrobiales</taxon>
        <taxon>Methylobacteriaceae</taxon>
        <taxon>Microvirga</taxon>
    </lineage>
</organism>
<evidence type="ECO:0000313" key="2">
    <source>
        <dbReference type="EMBL" id="NIX77179.1"/>
    </source>
</evidence>
<keyword evidence="2" id="KW-0503">Monooxygenase</keyword>
<dbReference type="Proteomes" id="UP000707352">
    <property type="component" value="Unassembled WGS sequence"/>
</dbReference>
<name>A0ABX0VDD9_9HYPH</name>
<dbReference type="Gene3D" id="3.30.70.100">
    <property type="match status" value="1"/>
</dbReference>
<dbReference type="SUPFAM" id="SSF54909">
    <property type="entry name" value="Dimeric alpha+beta barrel"/>
    <property type="match status" value="1"/>
</dbReference>
<comment type="caution">
    <text evidence="2">The sequence shown here is derived from an EMBL/GenBank/DDBJ whole genome shotgun (WGS) entry which is preliminary data.</text>
</comment>
<keyword evidence="3" id="KW-1185">Reference proteome</keyword>
<gene>
    <name evidence="2" type="ORF">HB375_11230</name>
</gene>
<dbReference type="InterPro" id="IPR011008">
    <property type="entry name" value="Dimeric_a/b-barrel"/>
</dbReference>
<dbReference type="PANTHER" id="PTHR33336:SF3">
    <property type="entry name" value="ABM DOMAIN-CONTAINING PROTEIN"/>
    <property type="match status" value="1"/>
</dbReference>
<reference evidence="2 3" key="1">
    <citation type="submission" date="2020-03" db="EMBL/GenBank/DDBJ databases">
        <title>The genome sequence of Microvirga sp. c23x22.</title>
        <authorList>
            <person name="Zhang X."/>
        </authorList>
    </citation>
    <scope>NUCLEOTIDE SEQUENCE [LARGE SCALE GENOMIC DNA]</scope>
    <source>
        <strain evidence="3">c23x22</strain>
    </source>
</reference>
<dbReference type="EMBL" id="JAATJS010000003">
    <property type="protein sequence ID" value="NIX77179.1"/>
    <property type="molecule type" value="Genomic_DNA"/>
</dbReference>
<sequence>MSNSSNVRKIVRIEAKPGLADLARAALVELQRATQTEPGCREFVFFQALGDESSFLLIEDFANLNALEHHMNLPHTQAFFARELVAAIRPIERGWMS</sequence>
<dbReference type="PANTHER" id="PTHR33336">
    <property type="entry name" value="QUINOL MONOOXYGENASE YGIN-RELATED"/>
    <property type="match status" value="1"/>
</dbReference>
<proteinExistence type="predicted"/>
<keyword evidence="2" id="KW-0560">Oxidoreductase</keyword>
<dbReference type="Pfam" id="PF03992">
    <property type="entry name" value="ABM"/>
    <property type="match status" value="1"/>
</dbReference>
<feature type="domain" description="ABM" evidence="1">
    <location>
        <begin position="7"/>
        <end position="96"/>
    </location>
</feature>
<accession>A0ABX0VDD9</accession>
<evidence type="ECO:0000259" key="1">
    <source>
        <dbReference type="PROSITE" id="PS51725"/>
    </source>
</evidence>
<dbReference type="InterPro" id="IPR007138">
    <property type="entry name" value="ABM_dom"/>
</dbReference>
<evidence type="ECO:0000313" key="3">
    <source>
        <dbReference type="Proteomes" id="UP000707352"/>
    </source>
</evidence>
<dbReference type="PROSITE" id="PS51725">
    <property type="entry name" value="ABM"/>
    <property type="match status" value="1"/>
</dbReference>
<dbReference type="RefSeq" id="WP_167673060.1">
    <property type="nucleotide sequence ID" value="NZ_JAATJS010000003.1"/>
</dbReference>
<dbReference type="GO" id="GO:0004497">
    <property type="term" value="F:monooxygenase activity"/>
    <property type="evidence" value="ECO:0007669"/>
    <property type="project" value="UniProtKB-KW"/>
</dbReference>
<dbReference type="InterPro" id="IPR050744">
    <property type="entry name" value="AI-2_Isomerase_LsrG"/>
</dbReference>
<protein>
    <submittedName>
        <fullName evidence="2">Antibiotic biosynthesis monooxygenase</fullName>
    </submittedName>
</protein>